<protein>
    <submittedName>
        <fullName evidence="3">SRPBCC domain-containing protein</fullName>
    </submittedName>
</protein>
<reference evidence="3" key="1">
    <citation type="submission" date="2024-07" db="EMBL/GenBank/DDBJ databases">
        <authorList>
            <person name="Biller S.J."/>
        </authorList>
    </citation>
    <scope>NUCLEOTIDE SEQUENCE</scope>
    <source>
        <strain evidence="3">WC2409</strain>
    </source>
</reference>
<dbReference type="Gene3D" id="3.30.530.20">
    <property type="match status" value="1"/>
</dbReference>
<name>A0AB39W391_9FLAO</name>
<dbReference type="AlphaFoldDB" id="A0AB39W391"/>
<dbReference type="InterPro" id="IPR013538">
    <property type="entry name" value="ASHA1/2-like_C"/>
</dbReference>
<feature type="domain" description="Activator of Hsp90 ATPase homologue 1/2-like C-terminal" evidence="2">
    <location>
        <begin position="23"/>
        <end position="155"/>
    </location>
</feature>
<evidence type="ECO:0000259" key="2">
    <source>
        <dbReference type="Pfam" id="PF08327"/>
    </source>
</evidence>
<proteinExistence type="inferred from homology"/>
<dbReference type="RefSeq" id="WP_367773789.1">
    <property type="nucleotide sequence ID" value="NZ_CP165625.1"/>
</dbReference>
<dbReference type="Pfam" id="PF08327">
    <property type="entry name" value="AHSA1"/>
    <property type="match status" value="1"/>
</dbReference>
<dbReference type="CDD" id="cd07814">
    <property type="entry name" value="SRPBCC_CalC_Aha1-like"/>
    <property type="match status" value="1"/>
</dbReference>
<sequence>MTALYKTANYLEPMLLLEYEINANCNTVYNAWTDINLLQKWFYPTGFSVALAEMVSNVGGYFRIHMKSPEGEIYPTKGQYLLLDKPNRIVYKDSWDDDRKQNEPTVVELIFEPQGEKTVLKLYSSFATEQQKDTVLHSGIVDGWKMFFDNLNNLLKE</sequence>
<accession>A0AB39W391</accession>
<dbReference type="EMBL" id="CP165625">
    <property type="protein sequence ID" value="XDU95782.1"/>
    <property type="molecule type" value="Genomic_DNA"/>
</dbReference>
<organism evidence="3">
    <name type="scientific">Flavobacterium sp. WC2409</name>
    <dbReference type="NCBI Taxonomy" id="3234139"/>
    <lineage>
        <taxon>Bacteria</taxon>
        <taxon>Pseudomonadati</taxon>
        <taxon>Bacteroidota</taxon>
        <taxon>Flavobacteriia</taxon>
        <taxon>Flavobacteriales</taxon>
        <taxon>Flavobacteriaceae</taxon>
        <taxon>Flavobacterium</taxon>
    </lineage>
</organism>
<comment type="similarity">
    <text evidence="1">Belongs to the AHA1 family.</text>
</comment>
<evidence type="ECO:0000313" key="3">
    <source>
        <dbReference type="EMBL" id="XDU95782.1"/>
    </source>
</evidence>
<dbReference type="InterPro" id="IPR023393">
    <property type="entry name" value="START-like_dom_sf"/>
</dbReference>
<gene>
    <name evidence="3" type="ORF">AB3G34_01365</name>
</gene>
<evidence type="ECO:0000256" key="1">
    <source>
        <dbReference type="ARBA" id="ARBA00006817"/>
    </source>
</evidence>
<dbReference type="SUPFAM" id="SSF55961">
    <property type="entry name" value="Bet v1-like"/>
    <property type="match status" value="1"/>
</dbReference>